<dbReference type="OrthoDB" id="447842at2759"/>
<reference evidence="5 7" key="2">
    <citation type="submission" date="2018-03" db="EMBL/GenBank/DDBJ databases">
        <authorList>
            <person name="Fogelqvist J."/>
        </authorList>
    </citation>
    <scope>NUCLEOTIDE SEQUENCE [LARGE SCALE GENOMIC DNA]</scope>
</reference>
<dbReference type="Pfam" id="PF18290">
    <property type="entry name" value="Nudix_hydro"/>
    <property type="match status" value="1"/>
</dbReference>
<evidence type="ECO:0000256" key="1">
    <source>
        <dbReference type="ARBA" id="ARBA00005582"/>
    </source>
</evidence>
<dbReference type="GO" id="GO:0035529">
    <property type="term" value="F:NADH pyrophosphatase activity"/>
    <property type="evidence" value="ECO:0007669"/>
    <property type="project" value="TreeGrafter"/>
</dbReference>
<dbReference type="EMBL" id="OVEO01000003">
    <property type="protein sequence ID" value="SPQ95224.1"/>
    <property type="molecule type" value="Genomic_DNA"/>
</dbReference>
<evidence type="ECO:0000313" key="4">
    <source>
        <dbReference type="EMBL" id="CEO98206.1"/>
    </source>
</evidence>
<keyword evidence="5" id="KW-0496">Mitochondrion</keyword>
<dbReference type="PROSITE" id="PS51462">
    <property type="entry name" value="NUDIX"/>
    <property type="match status" value="1"/>
</dbReference>
<keyword evidence="2" id="KW-0378">Hydrolase</keyword>
<geneLocation type="mitochondrion" evidence="5"/>
<dbReference type="OMA" id="WRAEGHI"/>
<evidence type="ECO:0000313" key="7">
    <source>
        <dbReference type="Proteomes" id="UP000290189"/>
    </source>
</evidence>
<dbReference type="InterPro" id="IPR020084">
    <property type="entry name" value="NUDIX_hydrolase_CS"/>
</dbReference>
<accession>A0A0G4ISY4</accession>
<protein>
    <recommendedName>
        <fullName evidence="3">Nudix hydrolase domain-containing protein</fullName>
    </recommendedName>
</protein>
<evidence type="ECO:0000259" key="3">
    <source>
        <dbReference type="PROSITE" id="PS51462"/>
    </source>
</evidence>
<dbReference type="GO" id="GO:0051287">
    <property type="term" value="F:NAD binding"/>
    <property type="evidence" value="ECO:0007669"/>
    <property type="project" value="TreeGrafter"/>
</dbReference>
<name>A0A0G4ISY4_PLABS</name>
<comment type="similarity">
    <text evidence="1">Belongs to the Nudix hydrolase family.</text>
</comment>
<dbReference type="PANTHER" id="PTHR13994:SF13">
    <property type="entry name" value="FI03680P"/>
    <property type="match status" value="1"/>
</dbReference>
<evidence type="ECO:0000313" key="6">
    <source>
        <dbReference type="Proteomes" id="UP000039324"/>
    </source>
</evidence>
<dbReference type="InterPro" id="IPR000086">
    <property type="entry name" value="NUDIX_hydrolase_dom"/>
</dbReference>
<dbReference type="Proteomes" id="UP000039324">
    <property type="component" value="Unassembled WGS sequence"/>
</dbReference>
<dbReference type="PANTHER" id="PTHR13994">
    <property type="entry name" value="NUDIX HYDROLASE RELATED"/>
    <property type="match status" value="1"/>
</dbReference>
<dbReference type="InterPro" id="IPR040618">
    <property type="entry name" value="Pre-Nudix"/>
</dbReference>
<reference evidence="4 6" key="1">
    <citation type="submission" date="2015-02" db="EMBL/GenBank/DDBJ databases">
        <authorList>
            <person name="Chooi Y.-H."/>
        </authorList>
    </citation>
    <scope>NUCLEOTIDE SEQUENCE [LARGE SCALE GENOMIC DNA]</scope>
    <source>
        <strain evidence="4">E3</strain>
    </source>
</reference>
<dbReference type="InterPro" id="IPR003293">
    <property type="entry name" value="Nudix_hydrolase6-like"/>
</dbReference>
<organism evidence="4 6">
    <name type="scientific">Plasmodiophora brassicae</name>
    <name type="common">Clubroot disease agent</name>
    <dbReference type="NCBI Taxonomy" id="37360"/>
    <lineage>
        <taxon>Eukaryota</taxon>
        <taxon>Sar</taxon>
        <taxon>Rhizaria</taxon>
        <taxon>Endomyxa</taxon>
        <taxon>Phytomyxea</taxon>
        <taxon>Plasmodiophorida</taxon>
        <taxon>Plasmodiophoridae</taxon>
        <taxon>Plasmodiophora</taxon>
    </lineage>
</organism>
<sequence length="272" mass="30022">MDRLGDLDVDIWRCVHVSAAMVGDATVAAFRAWFVDAVPVWAHRQTRAVWLQLNKAQIVRGLLACALSHDFPIPMEMHHAQQEYVMLIAVLQLPASIPPYCTTHVGAGGFVVNRSGQVLVVADRRPDRPDNFWKLPGGVVEHTESIATGVEREVLEETGVSCKFETILMIRHNLAFRFERGDLYFICLCVLPPDYDDAAPLQAPSDEIAACRWIDLDEFLNLKHMQRYLGPYVNVLRAAAAGSRIGLSVVGASPDAQLYTPVDSTSSSPSAL</sequence>
<dbReference type="Gene3D" id="3.40.630.30">
    <property type="match status" value="1"/>
</dbReference>
<dbReference type="PROSITE" id="PS00893">
    <property type="entry name" value="NUDIX_BOX"/>
    <property type="match status" value="1"/>
</dbReference>
<proteinExistence type="inferred from homology"/>
<gene>
    <name evidence="4" type="ORF">PBRA_006320</name>
    <name evidence="5" type="ORF">PLBR_LOCUS2439</name>
</gene>
<dbReference type="EMBL" id="CDSF01000083">
    <property type="protein sequence ID" value="CEO98206.1"/>
    <property type="molecule type" value="Genomic_DNA"/>
</dbReference>
<dbReference type="InterPro" id="IPR015797">
    <property type="entry name" value="NUDIX_hydrolase-like_dom_sf"/>
</dbReference>
<dbReference type="AlphaFoldDB" id="A0A0G4ISY4"/>
<dbReference type="GO" id="GO:0047631">
    <property type="term" value="F:ADP-ribose diphosphatase activity"/>
    <property type="evidence" value="ECO:0007669"/>
    <property type="project" value="TreeGrafter"/>
</dbReference>
<dbReference type="SUPFAM" id="SSF55811">
    <property type="entry name" value="Nudix"/>
    <property type="match status" value="1"/>
</dbReference>
<keyword evidence="6" id="KW-1185">Reference proteome</keyword>
<dbReference type="Gene3D" id="3.90.79.10">
    <property type="entry name" value="Nucleoside Triphosphate Pyrophosphohydrolase"/>
    <property type="match status" value="1"/>
</dbReference>
<evidence type="ECO:0000313" key="5">
    <source>
        <dbReference type="EMBL" id="SPQ95224.1"/>
    </source>
</evidence>
<feature type="domain" description="Nudix hydrolase" evidence="3">
    <location>
        <begin position="102"/>
        <end position="238"/>
    </location>
</feature>
<dbReference type="Proteomes" id="UP000290189">
    <property type="component" value="Unassembled WGS sequence"/>
</dbReference>
<evidence type="ECO:0000256" key="2">
    <source>
        <dbReference type="ARBA" id="ARBA00022801"/>
    </source>
</evidence>
<dbReference type="Pfam" id="PF00293">
    <property type="entry name" value="NUDIX"/>
    <property type="match status" value="1"/>
</dbReference>